<dbReference type="Pfam" id="PF12682">
    <property type="entry name" value="Flavodoxin_4"/>
    <property type="match status" value="1"/>
</dbReference>
<dbReference type="GO" id="GO:0009055">
    <property type="term" value="F:electron transfer activity"/>
    <property type="evidence" value="ECO:0007669"/>
    <property type="project" value="InterPro"/>
</dbReference>
<dbReference type="GO" id="GO:0010181">
    <property type="term" value="F:FMN binding"/>
    <property type="evidence" value="ECO:0007669"/>
    <property type="project" value="InterPro"/>
</dbReference>
<dbReference type="PROSITE" id="PS00201">
    <property type="entry name" value="FLAVODOXIN"/>
    <property type="match status" value="1"/>
</dbReference>
<dbReference type="Gene3D" id="3.40.50.360">
    <property type="match status" value="1"/>
</dbReference>
<evidence type="ECO:0000259" key="3">
    <source>
        <dbReference type="PROSITE" id="PS50902"/>
    </source>
</evidence>
<dbReference type="PROSITE" id="PS50902">
    <property type="entry name" value="FLAVODOXIN_LIKE"/>
    <property type="match status" value="1"/>
</dbReference>
<dbReference type="SUPFAM" id="SSF52218">
    <property type="entry name" value="Flavoproteins"/>
    <property type="match status" value="1"/>
</dbReference>
<feature type="signal peptide" evidence="2">
    <location>
        <begin position="1"/>
        <end position="19"/>
    </location>
</feature>
<protein>
    <submittedName>
        <fullName evidence="4">Flavodoxin</fullName>
    </submittedName>
</protein>
<organism evidence="4 5">
    <name type="scientific">Amedibacterium intestinale</name>
    <dbReference type="NCBI Taxonomy" id="2583452"/>
    <lineage>
        <taxon>Bacteria</taxon>
        <taxon>Bacillati</taxon>
        <taxon>Bacillota</taxon>
        <taxon>Erysipelotrichia</taxon>
        <taxon>Erysipelotrichales</taxon>
        <taxon>Erysipelotrichaceae</taxon>
        <taxon>Amedibacterium</taxon>
    </lineage>
</organism>
<dbReference type="KEGG" id="aarg:Aargi30884_12400"/>
<name>A0A6N4THZ5_9FIRM</name>
<dbReference type="AlphaFoldDB" id="A0A6N4THZ5"/>
<evidence type="ECO:0000313" key="5">
    <source>
        <dbReference type="Proteomes" id="UP000464754"/>
    </source>
</evidence>
<dbReference type="PANTHER" id="PTHR39201:SF1">
    <property type="entry name" value="FLAVODOXIN-LIKE DOMAIN-CONTAINING PROTEIN"/>
    <property type="match status" value="1"/>
</dbReference>
<dbReference type="InterPro" id="IPR008254">
    <property type="entry name" value="Flavodoxin/NO_synth"/>
</dbReference>
<evidence type="ECO:0000256" key="2">
    <source>
        <dbReference type="SAM" id="SignalP"/>
    </source>
</evidence>
<dbReference type="GO" id="GO:0016651">
    <property type="term" value="F:oxidoreductase activity, acting on NAD(P)H"/>
    <property type="evidence" value="ECO:0007669"/>
    <property type="project" value="UniProtKB-ARBA"/>
</dbReference>
<dbReference type="Proteomes" id="UP000464754">
    <property type="component" value="Chromosome"/>
</dbReference>
<dbReference type="PROSITE" id="PS51257">
    <property type="entry name" value="PROKAR_LIPOPROTEIN"/>
    <property type="match status" value="1"/>
</dbReference>
<dbReference type="RefSeq" id="WP_163051747.1">
    <property type="nucleotide sequence ID" value="NZ_AP019695.1"/>
</dbReference>
<feature type="region of interest" description="Disordered" evidence="1">
    <location>
        <begin position="23"/>
        <end position="50"/>
    </location>
</feature>
<dbReference type="InterPro" id="IPR001226">
    <property type="entry name" value="Flavodoxin_CS"/>
</dbReference>
<feature type="chain" id="PRO_5026952435" evidence="2">
    <location>
        <begin position="20"/>
        <end position="210"/>
    </location>
</feature>
<dbReference type="EMBL" id="AP019695">
    <property type="protein sequence ID" value="BBK22337.1"/>
    <property type="molecule type" value="Genomic_DNA"/>
</dbReference>
<reference evidence="5" key="1">
    <citation type="submission" date="2019-05" db="EMBL/GenBank/DDBJ databases">
        <title>Complete genome sequencing of Absiella argi strain JCM 30884.</title>
        <authorList>
            <person name="Sakamoto M."/>
            <person name="Murakami T."/>
            <person name="Mori H."/>
        </authorList>
    </citation>
    <scope>NUCLEOTIDE SEQUENCE [LARGE SCALE GENOMIC DNA]</scope>
    <source>
        <strain evidence="5">JCM 30884</strain>
    </source>
</reference>
<keyword evidence="5" id="KW-1185">Reference proteome</keyword>
<proteinExistence type="predicted"/>
<dbReference type="InterPro" id="IPR029039">
    <property type="entry name" value="Flavoprotein-like_sf"/>
</dbReference>
<feature type="domain" description="Flavodoxin-like" evidence="3">
    <location>
        <begin position="56"/>
        <end position="210"/>
    </location>
</feature>
<sequence length="210" mass="23012">MLKKLCVFLIAGVMMVSLAACSSNNDEQSGQEKEAVVEQEEKKEETTAENQDSTKSLVVYFSYSGNTEKVAQLIAQGTNSDIFEIVPEKAYPEDYDECVDLASEEKAANVRPAIKNDVENIDQYDTIYVGYPCWWGTSPMVIFTFLESHDFSGKTIIPFTTHGGSGFGSSISDISNVVKGATVNEDGLSIQDSNVDNCEGIVSDWLESLK</sequence>
<accession>A0A6N4THZ5</accession>
<feature type="compositionally biased region" description="Basic and acidic residues" evidence="1">
    <location>
        <begin position="30"/>
        <end position="46"/>
    </location>
</feature>
<dbReference type="PANTHER" id="PTHR39201">
    <property type="entry name" value="EXPORTED PROTEIN-RELATED"/>
    <property type="match status" value="1"/>
</dbReference>
<gene>
    <name evidence="4" type="ORF">Aargi30884_12400</name>
</gene>
<evidence type="ECO:0000313" key="4">
    <source>
        <dbReference type="EMBL" id="BBK22337.1"/>
    </source>
</evidence>
<keyword evidence="2" id="KW-0732">Signal</keyword>
<evidence type="ECO:0000256" key="1">
    <source>
        <dbReference type="SAM" id="MobiDB-lite"/>
    </source>
</evidence>